<comment type="similarity">
    <text evidence="1">Belongs to the HipA Ser/Thr kinase family.</text>
</comment>
<keyword evidence="6" id="KW-1185">Reference proteome</keyword>
<keyword evidence="5" id="KW-0614">Plasmid</keyword>
<protein>
    <submittedName>
        <fullName evidence="5">HipA domain protein</fullName>
    </submittedName>
</protein>
<evidence type="ECO:0000256" key="2">
    <source>
        <dbReference type="ARBA" id="ARBA00022679"/>
    </source>
</evidence>
<accession>A1VUT9</accession>
<keyword evidence="3" id="KW-0418">Kinase</keyword>
<evidence type="ECO:0000256" key="3">
    <source>
        <dbReference type="ARBA" id="ARBA00022777"/>
    </source>
</evidence>
<evidence type="ECO:0000313" key="6">
    <source>
        <dbReference type="Proteomes" id="UP000000644"/>
    </source>
</evidence>
<feature type="domain" description="HipA-like C-terminal" evidence="4">
    <location>
        <begin position="155"/>
        <end position="376"/>
    </location>
</feature>
<evidence type="ECO:0000259" key="4">
    <source>
        <dbReference type="Pfam" id="PF07804"/>
    </source>
</evidence>
<organism evidence="5 6">
    <name type="scientific">Polaromonas naphthalenivorans (strain CJ2)</name>
    <dbReference type="NCBI Taxonomy" id="365044"/>
    <lineage>
        <taxon>Bacteria</taxon>
        <taxon>Pseudomonadati</taxon>
        <taxon>Pseudomonadota</taxon>
        <taxon>Betaproteobacteria</taxon>
        <taxon>Burkholderiales</taxon>
        <taxon>Comamonadaceae</taxon>
        <taxon>Polaromonas</taxon>
    </lineage>
</organism>
<dbReference type="AlphaFoldDB" id="A1VUT9"/>
<dbReference type="RefSeq" id="WP_011797798.1">
    <property type="nucleotide sequence ID" value="NC_008757.1"/>
</dbReference>
<dbReference type="Pfam" id="PF07804">
    <property type="entry name" value="HipA_C"/>
    <property type="match status" value="1"/>
</dbReference>
<keyword evidence="2" id="KW-0808">Transferase</keyword>
<dbReference type="EMBL" id="CP000530">
    <property type="protein sequence ID" value="ABM39417.1"/>
    <property type="molecule type" value="Genomic_DNA"/>
</dbReference>
<dbReference type="GO" id="GO:0004674">
    <property type="term" value="F:protein serine/threonine kinase activity"/>
    <property type="evidence" value="ECO:0007669"/>
    <property type="project" value="TreeGrafter"/>
</dbReference>
<evidence type="ECO:0000313" key="5">
    <source>
        <dbReference type="EMBL" id="ABM39417.1"/>
    </source>
</evidence>
<dbReference type="Proteomes" id="UP000000644">
    <property type="component" value="Plasmid pPNAP01"/>
</dbReference>
<gene>
    <name evidence="5" type="ordered locus">Pnap_4128</name>
</gene>
<dbReference type="GO" id="GO:0005829">
    <property type="term" value="C:cytosol"/>
    <property type="evidence" value="ECO:0007669"/>
    <property type="project" value="TreeGrafter"/>
</dbReference>
<evidence type="ECO:0000256" key="1">
    <source>
        <dbReference type="ARBA" id="ARBA00010164"/>
    </source>
</evidence>
<dbReference type="HOGENOM" id="CLU_041102_0_0_4"/>
<dbReference type="InterPro" id="IPR012893">
    <property type="entry name" value="HipA-like_C"/>
</dbReference>
<sequence length="431" mass="48580">MKTPVWTWLPGSSEPTLAGTLAADAGRGQFQYHDAYMEMADARPLDPMELRFTRRAAGIPILRNHGLPRVIIDAMPAGYGADRLNARHERNLSSLELLELGPPDGVGAIEVCQDIERKLQWRPRLLSELIEHINDLEESAPSSRAIRRLLDDGMTSAGGERPKVTLQHDGRLWLAKLQDRGDVPHLPAREFVVMQMAEELDIQVPRILLEQHEGREVFLVERFDRCGDPVQPQRHLFASAHTVLGLEANTTPGDARRSYLVLAEQMRRWIADKAALQIDLQELWRRMAYNALVGNGDDHPRNHGLIHEGRGWRLSKAFDITPLPTFIRVLALSVAPDGSQECSVLNLLDACPHFGFDPREAATWLGDAAVHVASHWQQRLRDNGVPAGHIGQFALAFDLATELAEYPNQIDEAMDEIELQRRKGRRRQHPR</sequence>
<dbReference type="KEGG" id="pna:Pnap_4128"/>
<name>A1VUT9_POLNA</name>
<reference evidence="6" key="1">
    <citation type="journal article" date="2009" name="Environ. Microbiol.">
        <title>The genome of Polaromonas naphthalenivorans strain CJ2, isolated from coal tar-contaminated sediment, reveals physiological and metabolic versatility and evolution through extensive horizontal gene transfer.</title>
        <authorList>
            <person name="Yagi J.M."/>
            <person name="Sims D."/>
            <person name="Brettin T."/>
            <person name="Bruce D."/>
            <person name="Madsen E.L."/>
        </authorList>
    </citation>
    <scope>NUCLEOTIDE SEQUENCE [LARGE SCALE GENOMIC DNA]</scope>
    <source>
        <strain evidence="6">CJ2</strain>
        <plasmid evidence="6">Plasmid pPNAP01</plasmid>
    </source>
</reference>
<dbReference type="PANTHER" id="PTHR37419:SF8">
    <property type="entry name" value="TOXIN YJJJ"/>
    <property type="match status" value="1"/>
</dbReference>
<geneLocation type="plasmid" evidence="5 6">
    <name>pPNAP01</name>
</geneLocation>
<dbReference type="InterPro" id="IPR052028">
    <property type="entry name" value="HipA_Ser/Thr_kinase"/>
</dbReference>
<dbReference type="PANTHER" id="PTHR37419">
    <property type="entry name" value="SERINE/THREONINE-PROTEIN KINASE TOXIN HIPA"/>
    <property type="match status" value="1"/>
</dbReference>
<proteinExistence type="inferred from homology"/>
<dbReference type="OrthoDB" id="9805913at2"/>